<keyword evidence="5" id="KW-0833">Ubl conjugation pathway</keyword>
<dbReference type="PANTHER" id="PTHR12473">
    <property type="entry name" value="UBIQUITIN CARBOXYL-TERMINAL HYDROLASE MINDY-4-RELATED"/>
    <property type="match status" value="1"/>
</dbReference>
<evidence type="ECO:0000256" key="4">
    <source>
        <dbReference type="ARBA" id="ARBA00022670"/>
    </source>
</evidence>
<evidence type="ECO:0000313" key="13">
    <source>
        <dbReference type="EMBL" id="KAK9817016.1"/>
    </source>
</evidence>
<evidence type="ECO:0000256" key="1">
    <source>
        <dbReference type="ARBA" id="ARBA00000707"/>
    </source>
</evidence>
<dbReference type="GO" id="GO:0071108">
    <property type="term" value="P:protein K48-linked deubiquitination"/>
    <property type="evidence" value="ECO:0007669"/>
    <property type="project" value="InterPro"/>
</dbReference>
<comment type="similarity">
    <text evidence="2">Belongs to the MINDY deubiquitinase family. FAM188 subfamily.</text>
</comment>
<evidence type="ECO:0000256" key="9">
    <source>
        <dbReference type="ARBA" id="ARBA00039781"/>
    </source>
</evidence>
<evidence type="ECO:0000256" key="6">
    <source>
        <dbReference type="ARBA" id="ARBA00022801"/>
    </source>
</evidence>
<proteinExistence type="inferred from homology"/>
<evidence type="ECO:0000256" key="11">
    <source>
        <dbReference type="SAM" id="MobiDB-lite"/>
    </source>
</evidence>
<evidence type="ECO:0000256" key="10">
    <source>
        <dbReference type="ARBA" id="ARBA00041360"/>
    </source>
</evidence>
<evidence type="ECO:0000256" key="5">
    <source>
        <dbReference type="ARBA" id="ARBA00022786"/>
    </source>
</evidence>
<dbReference type="GO" id="GO:0006508">
    <property type="term" value="P:proteolysis"/>
    <property type="evidence" value="ECO:0007669"/>
    <property type="project" value="UniProtKB-KW"/>
</dbReference>
<dbReference type="GO" id="GO:0004843">
    <property type="term" value="F:cysteine-type deubiquitinase activity"/>
    <property type="evidence" value="ECO:0007669"/>
    <property type="project" value="UniProtKB-EC"/>
</dbReference>
<dbReference type="EC" id="3.4.19.12" evidence="3"/>
<evidence type="ECO:0000313" key="14">
    <source>
        <dbReference type="Proteomes" id="UP001489004"/>
    </source>
</evidence>
<dbReference type="Pfam" id="PF26038">
    <property type="entry name" value="Dimer_MINDY4_N"/>
    <property type="match status" value="1"/>
</dbReference>
<comment type="catalytic activity">
    <reaction evidence="1">
        <text>Thiol-dependent hydrolysis of ester, thioester, amide, peptide and isopeptide bonds formed by the C-terminal Gly of ubiquitin (a 76-residue protein attached to proteins as an intracellular targeting signal).</text>
        <dbReference type="EC" id="3.4.19.12"/>
    </reaction>
</comment>
<evidence type="ECO:0000256" key="7">
    <source>
        <dbReference type="ARBA" id="ARBA00022807"/>
    </source>
</evidence>
<accession>A0AAW1PTP0</accession>
<keyword evidence="7" id="KW-0788">Thiol protease</keyword>
<dbReference type="Proteomes" id="UP001489004">
    <property type="component" value="Unassembled WGS sequence"/>
</dbReference>
<name>A0AAW1PTP0_9CHLO</name>
<dbReference type="Pfam" id="PF13898">
    <property type="entry name" value="MINDY-3_4_CD"/>
    <property type="match status" value="1"/>
</dbReference>
<dbReference type="AlphaFoldDB" id="A0AAW1PTP0"/>
<gene>
    <name evidence="13" type="ORF">WJX72_008347</name>
</gene>
<feature type="compositionally biased region" description="Polar residues" evidence="11">
    <location>
        <begin position="153"/>
        <end position="166"/>
    </location>
</feature>
<keyword evidence="6" id="KW-0378">Hydrolase</keyword>
<dbReference type="GO" id="GO:1990380">
    <property type="term" value="F:K48-linked deubiquitinase activity"/>
    <property type="evidence" value="ECO:0007669"/>
    <property type="project" value="InterPro"/>
</dbReference>
<dbReference type="SMART" id="SM01174">
    <property type="entry name" value="DUF4205"/>
    <property type="match status" value="1"/>
</dbReference>
<feature type="domain" description="Deubiquitinating enzyme MINDY-3/4 conserved" evidence="12">
    <location>
        <begin position="285"/>
        <end position="548"/>
    </location>
</feature>
<comment type="function">
    <text evidence="8">Probable hydrolase that can remove 'Lys-48'-linked conjugated ubiquitin from proteins.</text>
</comment>
<feature type="region of interest" description="Disordered" evidence="11">
    <location>
        <begin position="152"/>
        <end position="175"/>
    </location>
</feature>
<evidence type="ECO:0000256" key="2">
    <source>
        <dbReference type="ARBA" id="ARBA00011074"/>
    </source>
</evidence>
<dbReference type="InterPro" id="IPR025257">
    <property type="entry name" value="MINDY-3/4_CD"/>
</dbReference>
<dbReference type="PANTHER" id="PTHR12473:SF8">
    <property type="entry name" value="UBIQUITIN CARBOXYL-TERMINAL HYDROLASE MINDY-4-RELATED"/>
    <property type="match status" value="1"/>
</dbReference>
<comment type="caution">
    <text evidence="13">The sequence shown here is derived from an EMBL/GenBank/DDBJ whole genome shotgun (WGS) entry which is preliminary data.</text>
</comment>
<keyword evidence="14" id="KW-1185">Reference proteome</keyword>
<sequence>MAFNRTTPAVAEALVREYLTKHGLHDSIKAFELEQPRTATSISSRSALRQSLGLERTPAKLKRLLPDLELPRTTLELWVEYQLQKLAGHDGCKLAVPEKLFSSTSAPMHKEHLIPAMPSLRLRDLPGSHGSGATRPLTAADLGGTADGIVRGSSGSYTSRPLTTRPLTADGLSLGDKPISMGSASTGGRQGAVSAHGLTHSARTSPVAETEPAMAVAPADALPITTLVLSVAADLSASEERGAELVIEDLEGDLGHDLGVCHTAVVRAVVEQQTHIPAEEMRSMRQLLFGRKCGPGLPWGAWKQGLFFNTTPGLTFGLVQKQGGPCGVLAAMQAHVLAALWDPVTGMHLHVDEAQQTAALCAAITAVLWQAGHQCSATLVGSSSSAATADLSFDELCRSASCRRFSSREALAEAVRALLPQYMQADGYGLLLLLFSVVLSHNVRQIQAERDEPESALIARHGYCSPDLVHLLLTGRAVANCFNGDRQLDGKVYRGISARSHLGLLTLFEHYKYVEVGSHLKSPHLPIWVADVQHSRYAALQLANSRTG</sequence>
<keyword evidence="4" id="KW-0645">Protease</keyword>
<dbReference type="EMBL" id="JALJOR010000005">
    <property type="protein sequence ID" value="KAK9817016.1"/>
    <property type="molecule type" value="Genomic_DNA"/>
</dbReference>
<protein>
    <recommendedName>
        <fullName evidence="9">Probable ubiquitin carboxyl-terminal hydrolase MINDY-4</fullName>
        <ecNumber evidence="3">3.4.19.12</ecNumber>
    </recommendedName>
    <alternativeName>
        <fullName evidence="10">Probable deubiquitinating enzyme MINDY-4</fullName>
    </alternativeName>
</protein>
<evidence type="ECO:0000256" key="8">
    <source>
        <dbReference type="ARBA" id="ARBA00037630"/>
    </source>
</evidence>
<dbReference type="InterPro" id="IPR039785">
    <property type="entry name" value="MINY3/4"/>
</dbReference>
<organism evidence="13 14">
    <name type="scientific">[Myrmecia] bisecta</name>
    <dbReference type="NCBI Taxonomy" id="41462"/>
    <lineage>
        <taxon>Eukaryota</taxon>
        <taxon>Viridiplantae</taxon>
        <taxon>Chlorophyta</taxon>
        <taxon>core chlorophytes</taxon>
        <taxon>Trebouxiophyceae</taxon>
        <taxon>Trebouxiales</taxon>
        <taxon>Trebouxiaceae</taxon>
        <taxon>Myrmecia</taxon>
    </lineage>
</organism>
<dbReference type="InterPro" id="IPR059022">
    <property type="entry name" value="MINDY4_N"/>
</dbReference>
<evidence type="ECO:0000259" key="12">
    <source>
        <dbReference type="SMART" id="SM01174"/>
    </source>
</evidence>
<evidence type="ECO:0000256" key="3">
    <source>
        <dbReference type="ARBA" id="ARBA00012759"/>
    </source>
</evidence>
<reference evidence="13 14" key="1">
    <citation type="journal article" date="2024" name="Nat. Commun.">
        <title>Phylogenomics reveals the evolutionary origins of lichenization in chlorophyte algae.</title>
        <authorList>
            <person name="Puginier C."/>
            <person name="Libourel C."/>
            <person name="Otte J."/>
            <person name="Skaloud P."/>
            <person name="Haon M."/>
            <person name="Grisel S."/>
            <person name="Petersen M."/>
            <person name="Berrin J.G."/>
            <person name="Delaux P.M."/>
            <person name="Dal Grande F."/>
            <person name="Keller J."/>
        </authorList>
    </citation>
    <scope>NUCLEOTIDE SEQUENCE [LARGE SCALE GENOMIC DNA]</scope>
    <source>
        <strain evidence="13 14">SAG 2043</strain>
    </source>
</reference>